<gene>
    <name evidence="1" type="ORF">CEP51_007419</name>
</gene>
<accession>A0A428RPH0</accession>
<reference evidence="1 2" key="1">
    <citation type="submission" date="2017-06" db="EMBL/GenBank/DDBJ databases">
        <title>Comparative genomic analysis of Ambrosia Fusariam Clade fungi.</title>
        <authorList>
            <person name="Stajich J.E."/>
            <person name="Carrillo J."/>
            <person name="Kijimoto T."/>
            <person name="Eskalen A."/>
            <person name="O'Donnell K."/>
            <person name="Kasson M."/>
        </authorList>
    </citation>
    <scope>NUCLEOTIDE SEQUENCE [LARGE SCALE GENOMIC DNA]</scope>
    <source>
        <strain evidence="1 2">NRRL62606</strain>
    </source>
</reference>
<dbReference type="EMBL" id="NKCL01000176">
    <property type="protein sequence ID" value="RSL79390.1"/>
    <property type="molecule type" value="Genomic_DNA"/>
</dbReference>
<evidence type="ECO:0000313" key="1">
    <source>
        <dbReference type="EMBL" id="RSL79390.1"/>
    </source>
</evidence>
<dbReference type="AlphaFoldDB" id="A0A428RPH0"/>
<dbReference type="Proteomes" id="UP000287972">
    <property type="component" value="Unassembled WGS sequence"/>
</dbReference>
<evidence type="ECO:0000313" key="2">
    <source>
        <dbReference type="Proteomes" id="UP000287972"/>
    </source>
</evidence>
<organism evidence="1 2">
    <name type="scientific">Fusarium floridanum</name>
    <dbReference type="NCBI Taxonomy" id="1325733"/>
    <lineage>
        <taxon>Eukaryota</taxon>
        <taxon>Fungi</taxon>
        <taxon>Dikarya</taxon>
        <taxon>Ascomycota</taxon>
        <taxon>Pezizomycotina</taxon>
        <taxon>Sordariomycetes</taxon>
        <taxon>Hypocreomycetidae</taxon>
        <taxon>Hypocreales</taxon>
        <taxon>Nectriaceae</taxon>
        <taxon>Fusarium</taxon>
        <taxon>Fusarium solani species complex</taxon>
    </lineage>
</organism>
<keyword evidence="2" id="KW-1185">Reference proteome</keyword>
<proteinExistence type="predicted"/>
<sequence length="57" mass="6189">VGENSPTLYPIVGGAGVGGFWSRVGGFWSRVGEICSRELEGRCKGADELLKMPSYRR</sequence>
<name>A0A428RPH0_9HYPO</name>
<protein>
    <submittedName>
        <fullName evidence="1">Uncharacterized protein</fullName>
    </submittedName>
</protein>
<comment type="caution">
    <text evidence="1">The sequence shown here is derived from an EMBL/GenBank/DDBJ whole genome shotgun (WGS) entry which is preliminary data.</text>
</comment>
<feature type="non-terminal residue" evidence="1">
    <location>
        <position position="1"/>
    </location>
</feature>